<dbReference type="EMBL" id="CAFBQJ010000051">
    <property type="protein sequence ID" value="CAB5046944.1"/>
    <property type="molecule type" value="Genomic_DNA"/>
</dbReference>
<proteinExistence type="predicted"/>
<reference evidence="4" key="1">
    <citation type="submission" date="2020-05" db="EMBL/GenBank/DDBJ databases">
        <authorList>
            <person name="Chiriac C."/>
            <person name="Salcher M."/>
            <person name="Ghai R."/>
            <person name="Kavagutti S V."/>
        </authorList>
    </citation>
    <scope>NUCLEOTIDE SEQUENCE</scope>
</reference>
<name>A0A6J6W1Y9_9ZZZZ</name>
<dbReference type="PANTHER" id="PTHR43736:SF1">
    <property type="entry name" value="DIHYDRONEOPTERIN TRIPHOSPHATE DIPHOSPHATASE"/>
    <property type="match status" value="1"/>
</dbReference>
<evidence type="ECO:0000259" key="2">
    <source>
        <dbReference type="PROSITE" id="PS51462"/>
    </source>
</evidence>
<evidence type="ECO:0000313" key="3">
    <source>
        <dbReference type="EMBL" id="CAB4598697.1"/>
    </source>
</evidence>
<dbReference type="PROSITE" id="PS51462">
    <property type="entry name" value="NUDIX"/>
    <property type="match status" value="1"/>
</dbReference>
<dbReference type="PANTHER" id="PTHR43736">
    <property type="entry name" value="ADP-RIBOSE PYROPHOSPHATASE"/>
    <property type="match status" value="1"/>
</dbReference>
<protein>
    <submittedName>
        <fullName evidence="4">Unannotated protein</fullName>
    </submittedName>
</protein>
<dbReference type="InterPro" id="IPR000086">
    <property type="entry name" value="NUDIX_hydrolase_dom"/>
</dbReference>
<evidence type="ECO:0000256" key="1">
    <source>
        <dbReference type="ARBA" id="ARBA00022801"/>
    </source>
</evidence>
<accession>A0A6J6W1Y9</accession>
<dbReference type="Pfam" id="PF00293">
    <property type="entry name" value="NUDIX"/>
    <property type="match status" value="1"/>
</dbReference>
<dbReference type="EMBL" id="CAFBRX010000252">
    <property type="protein sequence ID" value="CAB5136853.1"/>
    <property type="molecule type" value="Genomic_DNA"/>
</dbReference>
<organism evidence="4">
    <name type="scientific">freshwater metagenome</name>
    <dbReference type="NCBI Taxonomy" id="449393"/>
    <lineage>
        <taxon>unclassified sequences</taxon>
        <taxon>metagenomes</taxon>
        <taxon>ecological metagenomes</taxon>
    </lineage>
</organism>
<evidence type="ECO:0000313" key="7">
    <source>
        <dbReference type="EMBL" id="CAB5136853.1"/>
    </source>
</evidence>
<sequence>MGFPHPTADVPGIWPHLETEVAAVHLPNDLSRELGRALIGQATKSVGHICATTWIFSADAQYTILVRHKTLQWSTPGGHIEIGETSRQGGLRELEEETGLTQYDVRPVVDGPAFIHVTDLAGSTPHRHWNIGWLYIADMQAPLTSTEGARWYHCDDLPQGPMDLKNSVALLRPLVIQALGTN</sequence>
<dbReference type="PRINTS" id="PR00502">
    <property type="entry name" value="NUDIXFAMILY"/>
</dbReference>
<feature type="domain" description="Nudix hydrolase" evidence="2">
    <location>
        <begin position="17"/>
        <end position="177"/>
    </location>
</feature>
<keyword evidence="1" id="KW-0378">Hydrolase</keyword>
<dbReference type="InterPro" id="IPR015797">
    <property type="entry name" value="NUDIX_hydrolase-like_dom_sf"/>
</dbReference>
<dbReference type="Gene3D" id="3.90.79.10">
    <property type="entry name" value="Nucleoside Triphosphate Pyrophosphohydrolase"/>
    <property type="match status" value="1"/>
</dbReference>
<dbReference type="InterPro" id="IPR020476">
    <property type="entry name" value="Nudix_hydrolase"/>
</dbReference>
<gene>
    <name evidence="3" type="ORF">UFOPK1820_00582</name>
    <name evidence="4" type="ORF">UFOPK2921_00638</name>
    <name evidence="5" type="ORF">UFOPK3889_00578</name>
    <name evidence="6" type="ORF">UFOPK4275_00415</name>
    <name evidence="7" type="ORF">UFOPK4422_01686</name>
</gene>
<dbReference type="EMBL" id="CAEZUK010000073">
    <property type="protein sequence ID" value="CAB4598697.1"/>
    <property type="molecule type" value="Genomic_DNA"/>
</dbReference>
<dbReference type="EMBL" id="CAEZZV010000065">
    <property type="protein sequence ID" value="CAB4777634.1"/>
    <property type="molecule type" value="Genomic_DNA"/>
</dbReference>
<evidence type="ECO:0000313" key="4">
    <source>
        <dbReference type="EMBL" id="CAB4777634.1"/>
    </source>
</evidence>
<evidence type="ECO:0000313" key="6">
    <source>
        <dbReference type="EMBL" id="CAB5046944.1"/>
    </source>
</evidence>
<evidence type="ECO:0000313" key="5">
    <source>
        <dbReference type="EMBL" id="CAB4970859.1"/>
    </source>
</evidence>
<dbReference type="AlphaFoldDB" id="A0A6J6W1Y9"/>
<dbReference type="SUPFAM" id="SSF55811">
    <property type="entry name" value="Nudix"/>
    <property type="match status" value="1"/>
</dbReference>
<dbReference type="EMBL" id="CAFBNZ010000087">
    <property type="protein sequence ID" value="CAB4970859.1"/>
    <property type="molecule type" value="Genomic_DNA"/>
</dbReference>
<dbReference type="GO" id="GO:0016787">
    <property type="term" value="F:hydrolase activity"/>
    <property type="evidence" value="ECO:0007669"/>
    <property type="project" value="UniProtKB-KW"/>
</dbReference>